<dbReference type="OrthoDB" id="3886987at2"/>
<evidence type="ECO:0000256" key="1">
    <source>
        <dbReference type="SAM" id="Coils"/>
    </source>
</evidence>
<proteinExistence type="predicted"/>
<evidence type="ECO:0000313" key="4">
    <source>
        <dbReference type="Proteomes" id="UP000093053"/>
    </source>
</evidence>
<dbReference type="Gene3D" id="3.30.565.10">
    <property type="entry name" value="Histidine kinase-like ATPase, C-terminal domain"/>
    <property type="match status" value="1"/>
</dbReference>
<dbReference type="STRING" id="1586287.BBK82_08840"/>
<keyword evidence="4" id="KW-1185">Reference proteome</keyword>
<evidence type="ECO:0000259" key="2">
    <source>
        <dbReference type="Pfam" id="PF02518"/>
    </source>
</evidence>
<evidence type="ECO:0000313" key="3">
    <source>
        <dbReference type="EMBL" id="ANZ36156.1"/>
    </source>
</evidence>
<dbReference type="SUPFAM" id="SSF55874">
    <property type="entry name" value="ATPase domain of HSP90 chaperone/DNA topoisomerase II/histidine kinase"/>
    <property type="match status" value="1"/>
</dbReference>
<dbReference type="EMBL" id="CP016793">
    <property type="protein sequence ID" value="ANZ36156.1"/>
    <property type="molecule type" value="Genomic_DNA"/>
</dbReference>
<name>A0A1B2HEL5_9PSEU</name>
<protein>
    <recommendedName>
        <fullName evidence="2">Histidine kinase/HSP90-like ATPase domain-containing protein</fullName>
    </recommendedName>
</protein>
<keyword evidence="1" id="KW-0175">Coiled coil</keyword>
<dbReference type="InterPro" id="IPR036890">
    <property type="entry name" value="HATPase_C_sf"/>
</dbReference>
<dbReference type="KEGG" id="led:BBK82_08840"/>
<accession>A0A1B2HEL5</accession>
<sequence>MTDNLMTTLLAEWPARRRYPALVSDLSSGTLTADTAARHVLAGLARPRTPAQNLTDLIAEGRFEQAELLLIELLDSESESGASLSADEWSRAESMLAESRERAVAALSREWSDLLLRAQAVAVDLPPDTDLLDTARQSLSRAREEIDDHSGRVKDGERDVRRRIESALTAALSAVDRAPATRAWEAAVRECLSVGELRVAERLVADGPHHIAQAGPHTIPRPPLTWPWPNRPVAEVLSWYDSPFSMPGPEFVRFRLDQGDIAAFKLINLLKRMVEGVDAAAVRDFATSLSALLGKPVSLEVNVAEGKSGFLTTLFGLSDPRLPDLPMLGSRGVPLWVSDETTDGDSTPPASDTPIIWFRPVLIAPSPPAASNVAVFDVATLLRVIAPDGRNGTAIRNEQGINLLRLLIPQLSPAAVLGDAPAVLGRGASPRDSLAWYFDLFGVLPDGPVLDSLLQDSDEHPIVLNELLTVLLRHRPADKRIRSAQLAVTRTAEVRSAARTRVLQTLADLPAAKAVLMLLLWRFDDVELVRADEVADSIPTVELPPGTTSWLRERLPVQRALEALAARGFVRARTKDRFALPGPGLRDLLRGVDGPRKLRDDLVLALNEAAEKLRQTRFSTAALIAERVIRLIGHHVDNDVIAITGMLDRALESVAEPSVQSSIRSATDRLSGFGGGSYVQAYEAALAQPEALEVHDLIRTVIGDVEWHLPAGARIADISQSIEQAKWIRINRYVMQEILRSLVLNAARALNSSAPQENGLVAFHVRQEDMGPQSQPRAAQAHVVIEVHDNGPGFSPDELELYRRITTQGGAAYDPRTMTRHGSGIRQAVTWLADFHGALELHDHSQRFGGGRVSIWLPADQAPSAGGTP</sequence>
<feature type="coiled-coil region" evidence="1">
    <location>
        <begin position="132"/>
        <end position="159"/>
    </location>
</feature>
<dbReference type="Pfam" id="PF02518">
    <property type="entry name" value="HATPase_c"/>
    <property type="match status" value="1"/>
</dbReference>
<dbReference type="Proteomes" id="UP000093053">
    <property type="component" value="Chromosome"/>
</dbReference>
<organism evidence="3 4">
    <name type="scientific">Lentzea guizhouensis</name>
    <dbReference type="NCBI Taxonomy" id="1586287"/>
    <lineage>
        <taxon>Bacteria</taxon>
        <taxon>Bacillati</taxon>
        <taxon>Actinomycetota</taxon>
        <taxon>Actinomycetes</taxon>
        <taxon>Pseudonocardiales</taxon>
        <taxon>Pseudonocardiaceae</taxon>
        <taxon>Lentzea</taxon>
    </lineage>
</organism>
<dbReference type="RefSeq" id="WP_065914562.1">
    <property type="nucleotide sequence ID" value="NZ_CP016793.1"/>
</dbReference>
<reference evidence="3 4" key="1">
    <citation type="submission" date="2016-07" db="EMBL/GenBank/DDBJ databases">
        <title>Complete genome sequence of the Lentzea guizhouensis DHS C013.</title>
        <authorList>
            <person name="Cao C."/>
        </authorList>
    </citation>
    <scope>NUCLEOTIDE SEQUENCE [LARGE SCALE GENOMIC DNA]</scope>
    <source>
        <strain evidence="3 4">DHS C013</strain>
    </source>
</reference>
<gene>
    <name evidence="3" type="ORF">BBK82_08840</name>
</gene>
<dbReference type="AlphaFoldDB" id="A0A1B2HEL5"/>
<dbReference type="InterPro" id="IPR003594">
    <property type="entry name" value="HATPase_dom"/>
</dbReference>
<feature type="domain" description="Histidine kinase/HSP90-like ATPase" evidence="2">
    <location>
        <begin position="735"/>
        <end position="860"/>
    </location>
</feature>